<organism evidence="5 6">
    <name type="scientific">Streptomyces glaucosporus</name>
    <dbReference type="NCBI Taxonomy" id="284044"/>
    <lineage>
        <taxon>Bacteria</taxon>
        <taxon>Bacillati</taxon>
        <taxon>Actinomycetota</taxon>
        <taxon>Actinomycetes</taxon>
        <taxon>Kitasatosporales</taxon>
        <taxon>Streptomycetaceae</taxon>
        <taxon>Streptomyces</taxon>
    </lineage>
</organism>
<evidence type="ECO:0000259" key="3">
    <source>
        <dbReference type="Pfam" id="PF03446"/>
    </source>
</evidence>
<dbReference type="RefSeq" id="WP_344630000.1">
    <property type="nucleotide sequence ID" value="NZ_BAAATJ010000004.1"/>
</dbReference>
<dbReference type="InterPro" id="IPR015815">
    <property type="entry name" value="HIBADH-related"/>
</dbReference>
<evidence type="ECO:0000259" key="4">
    <source>
        <dbReference type="Pfam" id="PF21761"/>
    </source>
</evidence>
<dbReference type="Pfam" id="PF03446">
    <property type="entry name" value="NAD_binding_2"/>
    <property type="match status" value="1"/>
</dbReference>
<sequence>MNDHAPGAAAPITVVGLGSMGQAVAAAFLDGGHPTTVWNRTAAKADALAARGAVLVHSPAEAVRAGGLVVVCVLDRKAARDILEPVEEQLAGRGLLMLTSLSPEEARETARWATERNIAFLGGAVMATPDLIGNREEASVLYAGSREVFQEHRSALELLGSATYLGESAARASLLETALLASMYSMFAGFYHGAALVGTEGVTAEEFTALAVPWLKAMTTFLPGQAEFIDRGDYTTDEQSLEFNKGGLDHIIHISRSRGIGNDVMRPIAELIDRQIAKGHGADSVARLIEGIKHPEG</sequence>
<dbReference type="Gene3D" id="3.40.50.720">
    <property type="entry name" value="NAD(P)-binding Rossmann-like Domain"/>
    <property type="match status" value="1"/>
</dbReference>
<dbReference type="PANTHER" id="PTHR43580:SF2">
    <property type="entry name" value="CYTOKINE-LIKE NUCLEAR FACTOR N-PAC"/>
    <property type="match status" value="1"/>
</dbReference>
<dbReference type="InterPro" id="IPR051265">
    <property type="entry name" value="HIBADH-related_NP60_sf"/>
</dbReference>
<comment type="similarity">
    <text evidence="1">Belongs to the HIBADH-related family.</text>
</comment>
<evidence type="ECO:0000313" key="5">
    <source>
        <dbReference type="EMBL" id="GAA2391304.1"/>
    </source>
</evidence>
<name>A0ABN3I072_9ACTN</name>
<evidence type="ECO:0000256" key="1">
    <source>
        <dbReference type="ARBA" id="ARBA00009080"/>
    </source>
</evidence>
<dbReference type="PIRSF" id="PIRSF000103">
    <property type="entry name" value="HIBADH"/>
    <property type="match status" value="1"/>
</dbReference>
<comment type="caution">
    <text evidence="5">The sequence shown here is derived from an EMBL/GenBank/DDBJ whole genome shotgun (WGS) entry which is preliminary data.</text>
</comment>
<keyword evidence="2" id="KW-0560">Oxidoreductase</keyword>
<dbReference type="InterPro" id="IPR036291">
    <property type="entry name" value="NAD(P)-bd_dom_sf"/>
</dbReference>
<gene>
    <name evidence="5" type="ORF">GCM10010420_14190</name>
</gene>
<dbReference type="EMBL" id="BAAATJ010000004">
    <property type="protein sequence ID" value="GAA2391304.1"/>
    <property type="molecule type" value="Genomic_DNA"/>
</dbReference>
<accession>A0ABN3I072</accession>
<dbReference type="InterPro" id="IPR013328">
    <property type="entry name" value="6PGD_dom2"/>
</dbReference>
<dbReference type="SUPFAM" id="SSF51735">
    <property type="entry name" value="NAD(P)-binding Rossmann-fold domains"/>
    <property type="match status" value="1"/>
</dbReference>
<dbReference type="Proteomes" id="UP001500058">
    <property type="component" value="Unassembled WGS sequence"/>
</dbReference>
<keyword evidence="6" id="KW-1185">Reference proteome</keyword>
<dbReference type="InterPro" id="IPR006115">
    <property type="entry name" value="6PGDH_NADP-bd"/>
</dbReference>
<protein>
    <submittedName>
        <fullName evidence="5">NAD(P)-binding domain-containing protein</fullName>
    </submittedName>
</protein>
<dbReference type="InterPro" id="IPR048666">
    <property type="entry name" value="RedAm-like_C"/>
</dbReference>
<dbReference type="Gene3D" id="1.10.1040.10">
    <property type="entry name" value="N-(1-d-carboxylethyl)-l-norvaline Dehydrogenase, domain 2"/>
    <property type="match status" value="1"/>
</dbReference>
<dbReference type="Pfam" id="PF21761">
    <property type="entry name" value="RedAm-like_C"/>
    <property type="match status" value="1"/>
</dbReference>
<feature type="domain" description="NADPH-dependent reductive aminase-like C-terminal" evidence="4">
    <location>
        <begin position="170"/>
        <end position="293"/>
    </location>
</feature>
<evidence type="ECO:0000313" key="6">
    <source>
        <dbReference type="Proteomes" id="UP001500058"/>
    </source>
</evidence>
<evidence type="ECO:0000256" key="2">
    <source>
        <dbReference type="ARBA" id="ARBA00023002"/>
    </source>
</evidence>
<dbReference type="PANTHER" id="PTHR43580">
    <property type="entry name" value="OXIDOREDUCTASE GLYR1-RELATED"/>
    <property type="match status" value="1"/>
</dbReference>
<feature type="domain" description="6-phosphogluconate dehydrogenase NADP-binding" evidence="3">
    <location>
        <begin position="12"/>
        <end position="163"/>
    </location>
</feature>
<reference evidence="5 6" key="1">
    <citation type="journal article" date="2019" name="Int. J. Syst. Evol. Microbiol.">
        <title>The Global Catalogue of Microorganisms (GCM) 10K type strain sequencing project: providing services to taxonomists for standard genome sequencing and annotation.</title>
        <authorList>
            <consortium name="The Broad Institute Genomics Platform"/>
            <consortium name="The Broad Institute Genome Sequencing Center for Infectious Disease"/>
            <person name="Wu L."/>
            <person name="Ma J."/>
        </authorList>
    </citation>
    <scope>NUCLEOTIDE SEQUENCE [LARGE SCALE GENOMIC DNA]</scope>
    <source>
        <strain evidence="5 6">JCM 6921</strain>
    </source>
</reference>
<proteinExistence type="inferred from homology"/>